<organism evidence="1 2">
    <name type="scientific">Desulfobacca acetoxidans (strain ATCC 700848 / DSM 11109 / ASRB2)</name>
    <dbReference type="NCBI Taxonomy" id="880072"/>
    <lineage>
        <taxon>Bacteria</taxon>
        <taxon>Pseudomonadati</taxon>
        <taxon>Thermodesulfobacteriota</taxon>
        <taxon>Desulfobaccia</taxon>
        <taxon>Desulfobaccales</taxon>
        <taxon>Desulfobaccaceae</taxon>
        <taxon>Desulfobacca</taxon>
    </lineage>
</organism>
<sequence>MKKGKTVTIGLLLLIAVMLLSAWQDITGNTINPRYVERIKNGQTTKNEIMILFGEPQQVNRTTDGVVFVYRSYRDAPVLRKRDPNDRDINPQSTVPFVLDENKQIKKAPSKTEGKILRSTLVITFKPDSQVVSTHEYTEHNSAPLKVNR</sequence>
<dbReference type="RefSeq" id="WP_013707096.1">
    <property type="nucleotide sequence ID" value="NC_015388.1"/>
</dbReference>
<evidence type="ECO:0008006" key="3">
    <source>
        <dbReference type="Google" id="ProtNLM"/>
    </source>
</evidence>
<protein>
    <recommendedName>
        <fullName evidence="3">Lipoprotein SmpA/OmlA domain-containing protein</fullName>
    </recommendedName>
</protein>
<accession>F2NDC1</accession>
<reference evidence="2" key="2">
    <citation type="submission" date="2011-03" db="EMBL/GenBank/DDBJ databases">
        <title>The complete genome of Desulfobacca acetoxidans DSM 11109.</title>
        <authorList>
            <consortium name="US DOE Joint Genome Institute (JGI-PGF)"/>
            <person name="Lucas S."/>
            <person name="Copeland A."/>
            <person name="Lapidus A."/>
            <person name="Bruce D."/>
            <person name="Goodwin L."/>
            <person name="Pitluck S."/>
            <person name="Peters L."/>
            <person name="Kyrpides N."/>
            <person name="Mavromatis K."/>
            <person name="Ivanova N."/>
            <person name="Ovchinnikova G."/>
            <person name="Teshima H."/>
            <person name="Detter J.C."/>
            <person name="Han C."/>
            <person name="Land M."/>
            <person name="Hauser L."/>
            <person name="Markowitz V."/>
            <person name="Cheng J.-F."/>
            <person name="Hugenholtz P."/>
            <person name="Woyke T."/>
            <person name="Wu D."/>
            <person name="Spring S."/>
            <person name="Schueler E."/>
            <person name="Brambilla E."/>
            <person name="Klenk H.-P."/>
            <person name="Eisen J.A."/>
        </authorList>
    </citation>
    <scope>NUCLEOTIDE SEQUENCE [LARGE SCALE GENOMIC DNA]</scope>
    <source>
        <strain evidence="2">ATCC 700848 / DSM 11109 / ASRB2</strain>
    </source>
</reference>
<name>F2NDC1_DESAR</name>
<dbReference type="KEGG" id="dao:Desac_2158"/>
<dbReference type="HOGENOM" id="CLU_1746672_0_0_7"/>
<reference evidence="1 2" key="1">
    <citation type="journal article" date="2011" name="Stand. Genomic Sci.">
        <title>Complete genome sequence of the acetate-degrading sulfate reducer Desulfobacca acetoxidans type strain (ASRB2).</title>
        <authorList>
            <person name="Goker M."/>
            <person name="Teshima H."/>
            <person name="Lapidus A."/>
            <person name="Nolan M."/>
            <person name="Lucas S."/>
            <person name="Hammon N."/>
            <person name="Deshpande S."/>
            <person name="Cheng J.F."/>
            <person name="Tapia R."/>
            <person name="Han C."/>
            <person name="Goodwin L."/>
            <person name="Pitluck S."/>
            <person name="Huntemann M."/>
            <person name="Liolios K."/>
            <person name="Ivanova N."/>
            <person name="Pagani I."/>
            <person name="Mavromatis K."/>
            <person name="Ovchinikova G."/>
            <person name="Pati A."/>
            <person name="Chen A."/>
            <person name="Palaniappan K."/>
            <person name="Land M."/>
            <person name="Hauser L."/>
            <person name="Brambilla E.M."/>
            <person name="Rohde M."/>
            <person name="Spring S."/>
            <person name="Detter J.C."/>
            <person name="Woyke T."/>
            <person name="Bristow J."/>
            <person name="Eisen J.A."/>
            <person name="Markowitz V."/>
            <person name="Hugenholtz P."/>
            <person name="Kyrpides N.C."/>
            <person name="Klenk H.P."/>
        </authorList>
    </citation>
    <scope>NUCLEOTIDE SEQUENCE [LARGE SCALE GENOMIC DNA]</scope>
    <source>
        <strain evidence="2">ATCC 700848 / DSM 11109 / ASRB2</strain>
    </source>
</reference>
<dbReference type="AlphaFoldDB" id="F2NDC1"/>
<dbReference type="Proteomes" id="UP000000483">
    <property type="component" value="Chromosome"/>
</dbReference>
<dbReference type="EMBL" id="CP002629">
    <property type="protein sequence ID" value="AEB09987.1"/>
    <property type="molecule type" value="Genomic_DNA"/>
</dbReference>
<evidence type="ECO:0000313" key="2">
    <source>
        <dbReference type="Proteomes" id="UP000000483"/>
    </source>
</evidence>
<proteinExistence type="predicted"/>
<keyword evidence="2" id="KW-1185">Reference proteome</keyword>
<evidence type="ECO:0000313" key="1">
    <source>
        <dbReference type="EMBL" id="AEB09987.1"/>
    </source>
</evidence>
<gene>
    <name evidence="1" type="ordered locus">Desac_2158</name>
</gene>